<feature type="compositionally biased region" description="Basic residues" evidence="1">
    <location>
        <begin position="804"/>
        <end position="817"/>
    </location>
</feature>
<feature type="compositionally biased region" description="Polar residues" evidence="1">
    <location>
        <begin position="65"/>
        <end position="83"/>
    </location>
</feature>
<feature type="compositionally biased region" description="Pro residues" evidence="1">
    <location>
        <begin position="87"/>
        <end position="101"/>
    </location>
</feature>
<organism evidence="2 3">
    <name type="scientific">Leucosporidium creatinivorum</name>
    <dbReference type="NCBI Taxonomy" id="106004"/>
    <lineage>
        <taxon>Eukaryota</taxon>
        <taxon>Fungi</taxon>
        <taxon>Dikarya</taxon>
        <taxon>Basidiomycota</taxon>
        <taxon>Pucciniomycotina</taxon>
        <taxon>Microbotryomycetes</taxon>
        <taxon>Leucosporidiales</taxon>
        <taxon>Leucosporidium</taxon>
    </lineage>
</organism>
<dbReference type="OrthoDB" id="2533906at2759"/>
<sequence length="817" mass="90173">MYQQHYSQDDARQPPVTGFDQALNFTLAQDDWDLSTLGDSFGPPAGHLVDQQTQWQPLEQPPAQRFQTYQQPYLGYASQSASTPSYDPHPLPHPRPPPAPQTPSTQPYRTRPRCRIKKARIAEEQAWQEAATARVSAPDFAQVGIDDLYNPQAPFLFATDERRDYAPPTYPLLYPTSPSISSTSSSSSVYQLAESLPAPSAATTFLIPSTQPPLHYAPYTPHSRSLPPTQGPYNPDPVAFQHYPSLAQESTTLVLAQDSPASNDSRSPSLQPLNYPTSTFAHVSTPPRPLSSGSHQVRSNTVLQSPFAPQSRPPFQRSHTAPTSDSSEIVALAASRRAEHHAREAPLIAGAARNDGAKRSTLGKSKKNQLEVQSSCWTCGDRIARFVLRGDVSQVVATRSSCACVNCLPTGDVQVNEEGGQKRGSNDHATYQDTISAAVDRLEGLKLDGSGGGGEAPPVHDPPIVLSDSLKKDGLTCDVCARIVSVGSVSATTPTGPAKFTVEIICTRCDSLYQPCSDCDPGRWRCKELFPGGRRTCILSHARNPTLAELSYEVLNITEIPLESLDGLEARCRQLFFNTRLGTMGRPEFLDKGDGLARTFEEVEKTTIDSWNLASPHFRENIEATRGIRRYVALMFSVPHSRRSKQFKAEESRRDEDKVVTGFFLFELDLAHGAAFFGIIAPWSTTGAAFDANSMLGEHSAARMVQDIAVLNDERVQQQLPLYPRLTYHWMIAPFRAESRMVQSIERRGYTSLSAFLEEHPEAPVEAFPPHRSIFIPRQYIHAWTVHVLLLKPDHDFGGPPPKAPRKRLPKASKPRT</sequence>
<feature type="compositionally biased region" description="Polar residues" evidence="1">
    <location>
        <begin position="291"/>
        <end position="308"/>
    </location>
</feature>
<evidence type="ECO:0000313" key="3">
    <source>
        <dbReference type="Proteomes" id="UP000193467"/>
    </source>
</evidence>
<feature type="region of interest" description="Disordered" evidence="1">
    <location>
        <begin position="256"/>
        <end position="327"/>
    </location>
</feature>
<reference evidence="2 3" key="1">
    <citation type="submission" date="2016-07" db="EMBL/GenBank/DDBJ databases">
        <title>Pervasive Adenine N6-methylation of Active Genes in Fungi.</title>
        <authorList>
            <consortium name="DOE Joint Genome Institute"/>
            <person name="Mondo S.J."/>
            <person name="Dannebaum R.O."/>
            <person name="Kuo R.C."/>
            <person name="Labutti K."/>
            <person name="Haridas S."/>
            <person name="Kuo A."/>
            <person name="Salamov A."/>
            <person name="Ahrendt S.R."/>
            <person name="Lipzen A."/>
            <person name="Sullivan W."/>
            <person name="Andreopoulos W.B."/>
            <person name="Clum A."/>
            <person name="Lindquist E."/>
            <person name="Daum C."/>
            <person name="Ramamoorthy G.K."/>
            <person name="Gryganskyi A."/>
            <person name="Culley D."/>
            <person name="Magnuson J.K."/>
            <person name="James T.Y."/>
            <person name="O'Malley M.A."/>
            <person name="Stajich J.E."/>
            <person name="Spatafora J.W."/>
            <person name="Visel A."/>
            <person name="Grigoriev I.V."/>
        </authorList>
    </citation>
    <scope>NUCLEOTIDE SEQUENCE [LARGE SCALE GENOMIC DNA]</scope>
    <source>
        <strain evidence="2 3">62-1032</strain>
    </source>
</reference>
<gene>
    <name evidence="2" type="ORF">BCR35DRAFT_306984</name>
</gene>
<evidence type="ECO:0000256" key="1">
    <source>
        <dbReference type="SAM" id="MobiDB-lite"/>
    </source>
</evidence>
<evidence type="ECO:0000313" key="2">
    <source>
        <dbReference type="EMBL" id="ORY73869.1"/>
    </source>
</evidence>
<dbReference type="EMBL" id="MCGR01000044">
    <property type="protein sequence ID" value="ORY73869.1"/>
    <property type="molecule type" value="Genomic_DNA"/>
</dbReference>
<accession>A0A1Y2EQP8</accession>
<feature type="compositionally biased region" description="Polar residues" evidence="1">
    <location>
        <begin position="317"/>
        <end position="327"/>
    </location>
</feature>
<name>A0A1Y2EQP8_9BASI</name>
<dbReference type="AlphaFoldDB" id="A0A1Y2EQP8"/>
<keyword evidence="3" id="KW-1185">Reference proteome</keyword>
<feature type="compositionally biased region" description="Polar residues" evidence="1">
    <location>
        <begin position="222"/>
        <end position="232"/>
    </location>
</feature>
<comment type="caution">
    <text evidence="2">The sequence shown here is derived from an EMBL/GenBank/DDBJ whole genome shotgun (WGS) entry which is preliminary data.</text>
</comment>
<dbReference type="Proteomes" id="UP000193467">
    <property type="component" value="Unassembled WGS sequence"/>
</dbReference>
<proteinExistence type="predicted"/>
<feature type="region of interest" description="Disordered" evidence="1">
    <location>
        <begin position="796"/>
        <end position="817"/>
    </location>
</feature>
<feature type="region of interest" description="Disordered" evidence="1">
    <location>
        <begin position="33"/>
        <end position="111"/>
    </location>
</feature>
<protein>
    <submittedName>
        <fullName evidence="2">Uncharacterized protein</fullName>
    </submittedName>
</protein>
<feature type="region of interest" description="Disordered" evidence="1">
    <location>
        <begin position="216"/>
        <end position="240"/>
    </location>
</feature>
<dbReference type="InParanoid" id="A0A1Y2EQP8"/>
<feature type="compositionally biased region" description="Polar residues" evidence="1">
    <location>
        <begin position="256"/>
        <end position="282"/>
    </location>
</feature>